<proteinExistence type="predicted"/>
<name>A0A0A9ENS8_ARUDO</name>
<accession>A0A0A9ENS8</accession>
<reference evidence="1" key="2">
    <citation type="journal article" date="2015" name="Data Brief">
        <title>Shoot transcriptome of the giant reed, Arundo donax.</title>
        <authorList>
            <person name="Barrero R.A."/>
            <person name="Guerrero F.D."/>
            <person name="Moolhuijzen P."/>
            <person name="Goolsby J.A."/>
            <person name="Tidwell J."/>
            <person name="Bellgard S.E."/>
            <person name="Bellgard M.I."/>
        </authorList>
    </citation>
    <scope>NUCLEOTIDE SEQUENCE</scope>
    <source>
        <tissue evidence="1">Shoot tissue taken approximately 20 cm above the soil surface</tissue>
    </source>
</reference>
<sequence length="76" mass="8356">MRALDSSHIFLINSPLRPMIDPTFWDGTSIRKTLSPGQQGHLLSSTLTCDLSCCLMSPLYALSSSSWKGFSGCLLY</sequence>
<reference evidence="1" key="1">
    <citation type="submission" date="2014-09" db="EMBL/GenBank/DDBJ databases">
        <authorList>
            <person name="Magalhaes I.L.F."/>
            <person name="Oliveira U."/>
            <person name="Santos F.R."/>
            <person name="Vidigal T.H.D.A."/>
            <person name="Brescovit A.D."/>
            <person name="Santos A.J."/>
        </authorList>
    </citation>
    <scope>NUCLEOTIDE SEQUENCE</scope>
    <source>
        <tissue evidence="1">Shoot tissue taken approximately 20 cm above the soil surface</tissue>
    </source>
</reference>
<protein>
    <submittedName>
        <fullName evidence="1">Uncharacterized protein</fullName>
    </submittedName>
</protein>
<organism evidence="1">
    <name type="scientific">Arundo donax</name>
    <name type="common">Giant reed</name>
    <name type="synonym">Donax arundinaceus</name>
    <dbReference type="NCBI Taxonomy" id="35708"/>
    <lineage>
        <taxon>Eukaryota</taxon>
        <taxon>Viridiplantae</taxon>
        <taxon>Streptophyta</taxon>
        <taxon>Embryophyta</taxon>
        <taxon>Tracheophyta</taxon>
        <taxon>Spermatophyta</taxon>
        <taxon>Magnoliopsida</taxon>
        <taxon>Liliopsida</taxon>
        <taxon>Poales</taxon>
        <taxon>Poaceae</taxon>
        <taxon>PACMAD clade</taxon>
        <taxon>Arundinoideae</taxon>
        <taxon>Arundineae</taxon>
        <taxon>Arundo</taxon>
    </lineage>
</organism>
<evidence type="ECO:0000313" key="1">
    <source>
        <dbReference type="EMBL" id="JAE00624.1"/>
    </source>
</evidence>
<dbReference type="AlphaFoldDB" id="A0A0A9ENS8"/>
<dbReference type="EMBL" id="GBRH01197272">
    <property type="protein sequence ID" value="JAE00624.1"/>
    <property type="molecule type" value="Transcribed_RNA"/>
</dbReference>